<dbReference type="EMBL" id="VIAQ01000015">
    <property type="protein sequence ID" value="TQD25277.1"/>
    <property type="molecule type" value="Genomic_DNA"/>
</dbReference>
<keyword evidence="1" id="KW-0812">Transmembrane</keyword>
<keyword evidence="3" id="KW-1185">Reference proteome</keyword>
<sequence length="74" mass="8115">MNLKLFLKHRDVQSSLLSLLCQLIIMVLASLVIVSGTVTGLKAVLIFIIILGFVYIFATTLIRLKNLAKATDSP</sequence>
<dbReference type="OrthoDB" id="125854at2157"/>
<keyword evidence="1" id="KW-1133">Transmembrane helix</keyword>
<accession>A0A7Z8P162</accession>
<evidence type="ECO:0000313" key="2">
    <source>
        <dbReference type="EMBL" id="TQD25277.1"/>
    </source>
</evidence>
<evidence type="ECO:0000313" key="3">
    <source>
        <dbReference type="Proteomes" id="UP000319335"/>
    </source>
</evidence>
<dbReference type="RefSeq" id="WP_154810003.1">
    <property type="nucleotide sequence ID" value="NZ_VIAQ01000015.1"/>
</dbReference>
<reference evidence="2 3" key="1">
    <citation type="submission" date="2019-06" db="EMBL/GenBank/DDBJ databases">
        <title>Draft genome sequence of Methanolobus vulcani B1d.</title>
        <authorList>
            <person name="Creighbaum A.J."/>
            <person name="Ticak T."/>
            <person name="Hariraju D."/>
            <person name="Arivett B.A."/>
            <person name="Ferguson D.J.Jr."/>
        </authorList>
    </citation>
    <scope>NUCLEOTIDE SEQUENCE [LARGE SCALE GENOMIC DNA]</scope>
    <source>
        <strain evidence="2 3">B1d</strain>
    </source>
</reference>
<name>A0A7Z8P162_9EURY</name>
<feature type="transmembrane region" description="Helical" evidence="1">
    <location>
        <begin position="44"/>
        <end position="64"/>
    </location>
</feature>
<evidence type="ECO:0000256" key="1">
    <source>
        <dbReference type="SAM" id="Phobius"/>
    </source>
</evidence>
<proteinExistence type="predicted"/>
<comment type="caution">
    <text evidence="2">The sequence shown here is derived from an EMBL/GenBank/DDBJ whole genome shotgun (WGS) entry which is preliminary data.</text>
</comment>
<dbReference type="Proteomes" id="UP000319335">
    <property type="component" value="Unassembled WGS sequence"/>
</dbReference>
<protein>
    <submittedName>
        <fullName evidence="2">Uncharacterized protein</fullName>
    </submittedName>
</protein>
<dbReference type="AlphaFoldDB" id="A0A7Z8P162"/>
<feature type="transmembrane region" description="Helical" evidence="1">
    <location>
        <begin position="16"/>
        <end position="38"/>
    </location>
</feature>
<keyword evidence="1" id="KW-0472">Membrane</keyword>
<organism evidence="2 3">
    <name type="scientific">Methanolobus vulcani</name>
    <dbReference type="NCBI Taxonomy" id="38026"/>
    <lineage>
        <taxon>Archaea</taxon>
        <taxon>Methanobacteriati</taxon>
        <taxon>Methanobacteriota</taxon>
        <taxon>Stenosarchaea group</taxon>
        <taxon>Methanomicrobia</taxon>
        <taxon>Methanosarcinales</taxon>
        <taxon>Methanosarcinaceae</taxon>
        <taxon>Methanolobus</taxon>
    </lineage>
</organism>
<gene>
    <name evidence="2" type="ORF">FKV42_09555</name>
</gene>